<dbReference type="PIRSF" id="PIRSF000521">
    <property type="entry name" value="Transaminase_4ab_Lys_Orn"/>
    <property type="match status" value="1"/>
</dbReference>
<keyword evidence="9" id="KW-1185">Reference proteome</keyword>
<evidence type="ECO:0000256" key="6">
    <source>
        <dbReference type="RuleBase" id="RU003560"/>
    </source>
</evidence>
<keyword evidence="3 7" id="KW-0032">Aminotransferase</keyword>
<dbReference type="InterPro" id="IPR015424">
    <property type="entry name" value="PyrdxlP-dep_Trfase"/>
</dbReference>
<dbReference type="GO" id="GO:0045303">
    <property type="term" value="F:diaminobutyrate-2-oxoglutarate transaminase activity"/>
    <property type="evidence" value="ECO:0007669"/>
    <property type="project" value="UniProtKB-EC"/>
</dbReference>
<sequence>MNPIPAIAPTGPQDRAVFARRESAVRGYCRRFDTVFTSARGSLMRDESGREYIDFLAGCAALNYGHNEPAMKEALLRHIGADGLAMGLDLHSAAKRDFLERFETLILQPRGLPHRVQFTGPTGTNAVEAALKLARKVTGRHNVIAFTNGYHGVTMGALATTGNRYNRMGLPLSGVTRVPFDGYHGEGLDTSALLAQLLEDPSGGVDAPAAILLETVQGEGGLNAASAAWVQRIALLARQHGALLIIDDVQAGCGRTGPFFSFDGMGVVPDLVVMSKSLSGFGLPMALVLVHPDHDRWQPAEHNGTFRGNTHAFVTAAAALDTYWREPGFTDEIARRAALVHAHLERIAREVPGARLKGRGMMQGLDVLGGDLAARVCTLAFERGLIIETSGAHDQVLKVLAPLNTPLPLLEQGLALLHGAVADAVAGTLRRAA</sequence>
<accession>A0A059KRB6</accession>
<dbReference type="NCBIfam" id="NF006733">
    <property type="entry name" value="PRK09264.1"/>
    <property type="match status" value="1"/>
</dbReference>
<dbReference type="NCBIfam" id="TIGR02407">
    <property type="entry name" value="ectoine_ectB"/>
    <property type="match status" value="1"/>
</dbReference>
<evidence type="ECO:0000313" key="8">
    <source>
        <dbReference type="EMBL" id="KDB53643.1"/>
    </source>
</evidence>
<keyword evidence="4 7" id="KW-0808">Transferase</keyword>
<dbReference type="SUPFAM" id="SSF53383">
    <property type="entry name" value="PLP-dependent transferases"/>
    <property type="match status" value="1"/>
</dbReference>
<comment type="cofactor">
    <cofactor evidence="1 7">
        <name>pyridoxal 5'-phosphate</name>
        <dbReference type="ChEBI" id="CHEBI:597326"/>
    </cofactor>
</comment>
<dbReference type="Gene3D" id="3.40.640.10">
    <property type="entry name" value="Type I PLP-dependent aspartate aminotransferase-like (Major domain)"/>
    <property type="match status" value="1"/>
</dbReference>
<dbReference type="eggNOG" id="COG0160">
    <property type="taxonomic scope" value="Bacteria"/>
</dbReference>
<dbReference type="Gene3D" id="3.90.1150.10">
    <property type="entry name" value="Aspartate Aminotransferase, domain 1"/>
    <property type="match status" value="1"/>
</dbReference>
<dbReference type="PANTHER" id="PTHR43552:SF2">
    <property type="entry name" value="DIAMINOBUTYRATE--2-OXOGLUTARATE TRANSAMINASE"/>
    <property type="match status" value="1"/>
</dbReference>
<dbReference type="GO" id="GO:0030170">
    <property type="term" value="F:pyridoxal phosphate binding"/>
    <property type="evidence" value="ECO:0007669"/>
    <property type="project" value="InterPro"/>
</dbReference>
<comment type="caution">
    <text evidence="8">The sequence shown here is derived from an EMBL/GenBank/DDBJ whole genome shotgun (WGS) entry which is preliminary data.</text>
</comment>
<dbReference type="RefSeq" id="WP_051631567.1">
    <property type="nucleotide sequence ID" value="NZ_AZRA01000020.1"/>
</dbReference>
<dbReference type="AlphaFoldDB" id="A0A059KRB6"/>
<keyword evidence="5 6" id="KW-0663">Pyridoxal phosphate</keyword>
<dbReference type="InterPro" id="IPR049704">
    <property type="entry name" value="Aminotrans_3_PPA_site"/>
</dbReference>
<dbReference type="PROSITE" id="PS00600">
    <property type="entry name" value="AA_TRANSFER_CLASS_3"/>
    <property type="match status" value="1"/>
</dbReference>
<evidence type="ECO:0000256" key="2">
    <source>
        <dbReference type="ARBA" id="ARBA00008954"/>
    </source>
</evidence>
<dbReference type="STRING" id="34103.SAMN05421778_1214"/>
<organism evidence="8 9">
    <name type="scientific">Sphaerotilus natans subsp. natans DSM 6575</name>
    <dbReference type="NCBI Taxonomy" id="1286631"/>
    <lineage>
        <taxon>Bacteria</taxon>
        <taxon>Pseudomonadati</taxon>
        <taxon>Pseudomonadota</taxon>
        <taxon>Betaproteobacteria</taxon>
        <taxon>Burkholderiales</taxon>
        <taxon>Sphaerotilaceae</taxon>
        <taxon>Sphaerotilus</taxon>
    </lineage>
</organism>
<dbReference type="CDD" id="cd00610">
    <property type="entry name" value="OAT_like"/>
    <property type="match status" value="1"/>
</dbReference>
<dbReference type="InterPro" id="IPR015422">
    <property type="entry name" value="PyrdxlP-dep_Trfase_small"/>
</dbReference>
<comment type="function">
    <text evidence="7">Catalyzes reversively the conversion of L-aspartate beta-semialdehyde (ASA) to L-2,4-diaminobutyrate (DABA) by transamination with L-glutamate.</text>
</comment>
<dbReference type="EC" id="2.6.1.76" evidence="7"/>
<dbReference type="UniPathway" id="UPA00067">
    <property type="reaction ID" value="UER00121"/>
</dbReference>
<protein>
    <recommendedName>
        <fullName evidence="7">Diaminobutyrate--2-oxoglutarate transaminase</fullName>
        <ecNumber evidence="7">2.6.1.76</ecNumber>
    </recommendedName>
    <alternativeName>
        <fullName evidence="7">DABA aminotransferase</fullName>
    </alternativeName>
</protein>
<reference evidence="8 9" key="1">
    <citation type="journal article" date="2014" name="FEMS Microbiol. Ecol.">
        <title>Sphaerotilus natans encrusted with nanoball-shaped Fe(III) oxide minerals formed by nitrate-reducing mixotrophic Fe(II) oxidation.</title>
        <authorList>
            <person name="Park S."/>
            <person name="Kim D.H."/>
            <person name="Lee J.H."/>
            <person name="Hur H.G."/>
        </authorList>
    </citation>
    <scope>NUCLEOTIDE SEQUENCE [LARGE SCALE GENOMIC DNA]</scope>
    <source>
        <strain evidence="8 9">DSM 6575</strain>
    </source>
</reference>
<dbReference type="GO" id="GO:0047307">
    <property type="term" value="F:diaminobutyrate-pyruvate transaminase activity"/>
    <property type="evidence" value="ECO:0007669"/>
    <property type="project" value="InterPro"/>
</dbReference>
<dbReference type="PANTHER" id="PTHR43552">
    <property type="entry name" value="DIAMINOBUTYRATE--2-OXOGLUTARATE AMINOTRANSFERASE"/>
    <property type="match status" value="1"/>
</dbReference>
<evidence type="ECO:0000256" key="4">
    <source>
        <dbReference type="ARBA" id="ARBA00022679"/>
    </source>
</evidence>
<dbReference type="EMBL" id="AZRA01000020">
    <property type="protein sequence ID" value="KDB53643.1"/>
    <property type="molecule type" value="Genomic_DNA"/>
</dbReference>
<proteinExistence type="inferred from homology"/>
<evidence type="ECO:0000256" key="7">
    <source>
        <dbReference type="RuleBase" id="RU365034"/>
    </source>
</evidence>
<comment type="similarity">
    <text evidence="2 6">Belongs to the class-III pyridoxal-phosphate-dependent aminotransferase family.</text>
</comment>
<dbReference type="InterPro" id="IPR015421">
    <property type="entry name" value="PyrdxlP-dep_Trfase_major"/>
</dbReference>
<dbReference type="Pfam" id="PF00202">
    <property type="entry name" value="Aminotran_3"/>
    <property type="match status" value="1"/>
</dbReference>
<evidence type="ECO:0000313" key="9">
    <source>
        <dbReference type="Proteomes" id="UP000026714"/>
    </source>
</evidence>
<gene>
    <name evidence="8" type="ORF">X805_07730</name>
</gene>
<dbReference type="InterPro" id="IPR012773">
    <property type="entry name" value="Ectoine_EctB"/>
</dbReference>
<evidence type="ECO:0000256" key="5">
    <source>
        <dbReference type="ARBA" id="ARBA00022898"/>
    </source>
</evidence>
<evidence type="ECO:0000256" key="3">
    <source>
        <dbReference type="ARBA" id="ARBA00022576"/>
    </source>
</evidence>
<dbReference type="GO" id="GO:0019491">
    <property type="term" value="P:ectoine biosynthetic process"/>
    <property type="evidence" value="ECO:0007669"/>
    <property type="project" value="UniProtKB-UniPathway"/>
</dbReference>
<comment type="pathway">
    <text evidence="7">Amine and polyamine biosynthesis; ectoine biosynthesis; L-ectoine from L-aspartate 4-semialdehyde: step 1/3.</text>
</comment>
<dbReference type="Proteomes" id="UP000026714">
    <property type="component" value="Unassembled WGS sequence"/>
</dbReference>
<dbReference type="InterPro" id="IPR004637">
    <property type="entry name" value="Dat"/>
</dbReference>
<comment type="catalytic activity">
    <reaction evidence="7">
        <text>L-2,4-diaminobutanoate + 2-oxoglutarate = L-aspartate 4-semialdehyde + L-glutamate</text>
        <dbReference type="Rhea" id="RHEA:11160"/>
        <dbReference type="ChEBI" id="CHEBI:16810"/>
        <dbReference type="ChEBI" id="CHEBI:29985"/>
        <dbReference type="ChEBI" id="CHEBI:58761"/>
        <dbReference type="ChEBI" id="CHEBI:537519"/>
        <dbReference type="EC" id="2.6.1.76"/>
    </reaction>
</comment>
<dbReference type="InterPro" id="IPR005814">
    <property type="entry name" value="Aminotrans_3"/>
</dbReference>
<evidence type="ECO:0000256" key="1">
    <source>
        <dbReference type="ARBA" id="ARBA00001933"/>
    </source>
</evidence>
<name>A0A059KRB6_9BURK</name>
<dbReference type="PATRIC" id="fig|1286631.3.peg.762"/>